<protein>
    <recommendedName>
        <fullName evidence="5">OB domain-containing protein</fullName>
    </recommendedName>
</protein>
<name>A0A0R3U858_MESCO</name>
<proteinExistence type="predicted"/>
<feature type="compositionally biased region" description="Acidic residues" evidence="2">
    <location>
        <begin position="534"/>
        <end position="543"/>
    </location>
</feature>
<dbReference type="GO" id="GO:0009411">
    <property type="term" value="P:response to UV"/>
    <property type="evidence" value="ECO:0007669"/>
    <property type="project" value="InterPro"/>
</dbReference>
<dbReference type="CDD" id="cd04491">
    <property type="entry name" value="SoSSB_OBF"/>
    <property type="match status" value="1"/>
</dbReference>
<feature type="coiled-coil region" evidence="1">
    <location>
        <begin position="275"/>
        <end position="302"/>
    </location>
</feature>
<dbReference type="GO" id="GO:0000993">
    <property type="term" value="F:RNA polymerase II complex binding"/>
    <property type="evidence" value="ECO:0007669"/>
    <property type="project" value="TreeGrafter"/>
</dbReference>
<reference evidence="3 4" key="1">
    <citation type="submission" date="2018-10" db="EMBL/GenBank/DDBJ databases">
        <authorList>
            <consortium name="Pathogen Informatics"/>
        </authorList>
    </citation>
    <scope>NUCLEOTIDE SEQUENCE [LARGE SCALE GENOMIC DNA]</scope>
</reference>
<dbReference type="Gene3D" id="2.40.50.140">
    <property type="entry name" value="Nucleic acid-binding proteins"/>
    <property type="match status" value="1"/>
</dbReference>
<dbReference type="PANTHER" id="PTHR28670">
    <property type="entry name" value="UV-STIMULATED SCAFFOLD PROTEIN A"/>
    <property type="match status" value="1"/>
</dbReference>
<dbReference type="InterPro" id="IPR018610">
    <property type="entry name" value="UVSSA"/>
</dbReference>
<accession>A0A0R3U858</accession>
<feature type="region of interest" description="Disordered" evidence="2">
    <location>
        <begin position="524"/>
        <end position="543"/>
    </location>
</feature>
<dbReference type="PANTHER" id="PTHR28670:SF1">
    <property type="entry name" value="UV-STIMULATED SCAFFOLD PROTEIN A"/>
    <property type="match status" value="1"/>
</dbReference>
<evidence type="ECO:0000256" key="1">
    <source>
        <dbReference type="SAM" id="Coils"/>
    </source>
</evidence>
<dbReference type="AlphaFoldDB" id="A0A0R3U858"/>
<dbReference type="InterPro" id="IPR049408">
    <property type="entry name" value="UVSSA_N_a-solenoid_rpt"/>
</dbReference>
<feature type="region of interest" description="Disordered" evidence="2">
    <location>
        <begin position="551"/>
        <end position="574"/>
    </location>
</feature>
<organism evidence="3 4">
    <name type="scientific">Mesocestoides corti</name>
    <name type="common">Flatworm</name>
    <dbReference type="NCBI Taxonomy" id="53468"/>
    <lineage>
        <taxon>Eukaryota</taxon>
        <taxon>Metazoa</taxon>
        <taxon>Spiralia</taxon>
        <taxon>Lophotrochozoa</taxon>
        <taxon>Platyhelminthes</taxon>
        <taxon>Cestoda</taxon>
        <taxon>Eucestoda</taxon>
        <taxon>Cyclophyllidea</taxon>
        <taxon>Mesocestoididae</taxon>
        <taxon>Mesocestoides</taxon>
    </lineage>
</organism>
<dbReference type="GO" id="GO:0006283">
    <property type="term" value="P:transcription-coupled nucleotide-excision repair"/>
    <property type="evidence" value="ECO:0007669"/>
    <property type="project" value="TreeGrafter"/>
</dbReference>
<keyword evidence="1" id="KW-0175">Coiled coil</keyword>
<dbReference type="EMBL" id="UXSR01000603">
    <property type="protein sequence ID" value="VDD77040.1"/>
    <property type="molecule type" value="Genomic_DNA"/>
</dbReference>
<evidence type="ECO:0000313" key="4">
    <source>
        <dbReference type="Proteomes" id="UP000267029"/>
    </source>
</evidence>
<dbReference type="SUPFAM" id="SSF50249">
    <property type="entry name" value="Nucleic acid-binding proteins"/>
    <property type="match status" value="1"/>
</dbReference>
<dbReference type="InterPro" id="IPR012340">
    <property type="entry name" value="NA-bd_OB-fold"/>
</dbReference>
<keyword evidence="4" id="KW-1185">Reference proteome</keyword>
<dbReference type="Pfam" id="PF20867">
    <property type="entry name" value="UVSSA_N"/>
    <property type="match status" value="1"/>
</dbReference>
<evidence type="ECO:0000313" key="3">
    <source>
        <dbReference type="EMBL" id="VDD77040.1"/>
    </source>
</evidence>
<dbReference type="OrthoDB" id="295715at2759"/>
<sequence length="919" mass="103210">MKRVSLVFIALDVGNEVEVLVVSPFPGSPTRTKDGNEVRTVRVADRTGSINLSVWNEKGALIAPADLLQLIQGNTTVRNGCLTLNVGRFGQLIKIGEFCFPFVEQPDFSAYNEDWARQLVLFGVIYDFICFSYSISSSQSERDQSLRLLILQLQRPHSQIRLGALRVIQFLTCDAMRLPAGTPTSLAATFRGAVLLQLQDILPFCIPTTESDRPLPPPKLAAEELRQELLKLLLRWERDVASETVTLSKQAEGQLASAMRYLRTPVKQGGGTARLKEVADMLRRLELEHQEAEALRQRNAQTADAVIRRRIFAAKTTYREHKMAIEENIKSLETIIKLLVPDLFEMEAYQSPSPCQIDPREHGFLSQGRISVTFCVDFVNADETIPSDDLLPQLRIKLDDDVQLLRDSGQEFADLAFRCHRGILSEYMELANLFDANPNLVVMFEDDKADVGAYLTRLNNAVRRFSALTFYDETAKEESAAKGNDLRLRHSTICIQSSEQPLTVHASFETPLCVFCPAGGDDAGGTERPVSLNSEEEEEEDEEDDFIEVPSIHSSAPPTVCTRPTNDAGADNPAARPVARLTDRMPWETDAKPTSSLSRMAQQRGLDKARAKPLGVAKLDFASHGHRHRLWIRLYFRANRRRRIGPTHERPVESIVLPDGEARRVKVDESSHRFWKPHDVTEFERPETDHVEAAISLTTTPSRVSAETSVVDEPSIDGKTASEIAPRLHGLAPPLACWVPLPSGRLCPRRDPSGRCRIHGRVVLRHRVTGQPFRQADALRLEAEAISRVNAQVQARTAIERKRRRRRYPELEDIAGTEKTAARLLRHRLLEPKSLRRLGETLDEADRIEAKKSFTDNFNHTFSSASKCTVNALPSRVHLEASVKPRMDSVIRRSFKLREPTNDWWSKELAAVVVGTAKG</sequence>
<evidence type="ECO:0000256" key="2">
    <source>
        <dbReference type="SAM" id="MobiDB-lite"/>
    </source>
</evidence>
<dbReference type="STRING" id="53468.A0A0R3U858"/>
<dbReference type="GO" id="GO:0005694">
    <property type="term" value="C:chromosome"/>
    <property type="evidence" value="ECO:0007669"/>
    <property type="project" value="TreeGrafter"/>
</dbReference>
<feature type="compositionally biased region" description="Polar residues" evidence="2">
    <location>
        <begin position="552"/>
        <end position="565"/>
    </location>
</feature>
<evidence type="ECO:0008006" key="5">
    <source>
        <dbReference type="Google" id="ProtNLM"/>
    </source>
</evidence>
<dbReference type="Proteomes" id="UP000267029">
    <property type="component" value="Unassembled WGS sequence"/>
</dbReference>
<gene>
    <name evidence="3" type="ORF">MCOS_LOCUS3043</name>
</gene>